<name>A0A1H6SHB6_9GAMM</name>
<protein>
    <submittedName>
        <fullName evidence="3">TnsA endonuclease N terminal</fullName>
    </submittedName>
</protein>
<dbReference type="Proteomes" id="UP000199420">
    <property type="component" value="Unassembled WGS sequence"/>
</dbReference>
<dbReference type="GO" id="GO:0004519">
    <property type="term" value="F:endonuclease activity"/>
    <property type="evidence" value="ECO:0007669"/>
    <property type="project" value="UniProtKB-KW"/>
</dbReference>
<organism evidence="3 4">
    <name type="scientific">Frateuria terrea</name>
    <dbReference type="NCBI Taxonomy" id="529704"/>
    <lineage>
        <taxon>Bacteria</taxon>
        <taxon>Pseudomonadati</taxon>
        <taxon>Pseudomonadota</taxon>
        <taxon>Gammaproteobacteria</taxon>
        <taxon>Lysobacterales</taxon>
        <taxon>Rhodanobacteraceae</taxon>
        <taxon>Frateuria</taxon>
    </lineage>
</organism>
<dbReference type="GO" id="GO:0015074">
    <property type="term" value="P:DNA integration"/>
    <property type="evidence" value="ECO:0007669"/>
    <property type="project" value="InterPro"/>
</dbReference>
<evidence type="ECO:0000256" key="1">
    <source>
        <dbReference type="SAM" id="MobiDB-lite"/>
    </source>
</evidence>
<sequence>MLTASELSDLLIAYNLPAAGQAYVRRVRASEPSRAVASRAVRNTPWRYASHKMACTIQGESTLERDFLLMCEYSPAVLEMWDQPESVSVTFVAANGRVHRTSYTADFLVLRQDELVAFQVKPRHECDRLTKQRPGRWQKSEAGFEDFAAAEAFKALGIAHKVVTEDAINPIACENFALLLQARRCPVEPEPSIATSALHILAAEKVLTLGELLRKAALADATPILRLIDQQRIAALLDRQRLAEPDDALVGMCLSTLKEVADLRWGALLRVSHEGVRHEDAPTVRQLTAVIERRDLLAGAASPVSDRTLRRWRQRLSEVGGCLLALVPQTHKRGNRERRVSELDLTLMREAIRTVLLVPNPPKAIHGYYAYVRLSAESAATGPGGHQPGPKPVSLNTFLKEFSRIPAEERALAQGGHRSATAMAAPIAPRDRSLTPLRVWERAHIDHYLIDQHVLVGIFANKRKSKRAWLTVMVDQTTQVVLAMSVSFRDPSRRACATVMRDCVIRHGRLPETVVVDNGSDFQSVYFEVLLARYGVSKQDRPPGAPRFGGQIEAVFHGIKEELVLSLRGSTANDQRGRAVSRTHRGEQHACWSLRAIYDAYQRYFLKHYNLKVRPGTYVSADQKFSGLEGTFGCSGIPISPDQTFLIATAIPLDRPLRIDACRGVRHLDRWYFHPALLTPGLERVDALEEPWNDRCIYASVNGRWVPCFSGPDHVAAGLSEARMLESIVYLENRSLTGEIKREQYMALEQQAAENRIIEGIAESEVRRKLRNQNKAPSSRPTLESFHRAATEAPTPFDTAEGDLDGYQ</sequence>
<evidence type="ECO:0000313" key="4">
    <source>
        <dbReference type="Proteomes" id="UP000199420"/>
    </source>
</evidence>
<keyword evidence="3" id="KW-0378">Hydrolase</keyword>
<keyword evidence="3" id="KW-0540">Nuclease</keyword>
<dbReference type="InterPro" id="IPR012337">
    <property type="entry name" value="RNaseH-like_sf"/>
</dbReference>
<dbReference type="Gene3D" id="3.30.420.10">
    <property type="entry name" value="Ribonuclease H-like superfamily/Ribonuclease H"/>
    <property type="match status" value="1"/>
</dbReference>
<dbReference type="Pfam" id="PF00665">
    <property type="entry name" value="rve"/>
    <property type="match status" value="1"/>
</dbReference>
<gene>
    <name evidence="3" type="ORF">SAMN04487997_1418</name>
</gene>
<feature type="region of interest" description="Disordered" evidence="1">
    <location>
        <begin position="769"/>
        <end position="808"/>
    </location>
</feature>
<dbReference type="InterPro" id="IPR001584">
    <property type="entry name" value="Integrase_cat-core"/>
</dbReference>
<dbReference type="RefSeq" id="WP_091335136.1">
    <property type="nucleotide sequence ID" value="NZ_FNYC01000002.1"/>
</dbReference>
<dbReference type="Pfam" id="PF08722">
    <property type="entry name" value="Tn7_TnsA-like_N"/>
    <property type="match status" value="1"/>
</dbReference>
<dbReference type="OrthoDB" id="501284at2"/>
<keyword evidence="3" id="KW-0255">Endonuclease</keyword>
<evidence type="ECO:0000259" key="2">
    <source>
        <dbReference type="PROSITE" id="PS50994"/>
    </source>
</evidence>
<dbReference type="InterPro" id="IPR014833">
    <property type="entry name" value="TnsA_N"/>
</dbReference>
<evidence type="ECO:0000313" key="3">
    <source>
        <dbReference type="EMBL" id="SEI67339.1"/>
    </source>
</evidence>
<dbReference type="GO" id="GO:0003676">
    <property type="term" value="F:nucleic acid binding"/>
    <property type="evidence" value="ECO:0007669"/>
    <property type="project" value="InterPro"/>
</dbReference>
<dbReference type="AlphaFoldDB" id="A0A1H6SHB6"/>
<dbReference type="PROSITE" id="PS50994">
    <property type="entry name" value="INTEGRASE"/>
    <property type="match status" value="1"/>
</dbReference>
<dbReference type="InterPro" id="IPR036397">
    <property type="entry name" value="RNaseH_sf"/>
</dbReference>
<dbReference type="SUPFAM" id="SSF53098">
    <property type="entry name" value="Ribonuclease H-like"/>
    <property type="match status" value="1"/>
</dbReference>
<accession>A0A1H6SHB6</accession>
<dbReference type="EMBL" id="FNYC01000002">
    <property type="protein sequence ID" value="SEI67339.1"/>
    <property type="molecule type" value="Genomic_DNA"/>
</dbReference>
<reference evidence="3 4" key="1">
    <citation type="submission" date="2016-10" db="EMBL/GenBank/DDBJ databases">
        <authorList>
            <person name="de Groot N.N."/>
        </authorList>
    </citation>
    <scope>NUCLEOTIDE SEQUENCE [LARGE SCALE GENOMIC DNA]</scope>
    <source>
        <strain evidence="3 4">DSM 26515</strain>
    </source>
</reference>
<feature type="compositionally biased region" description="Polar residues" evidence="1">
    <location>
        <begin position="773"/>
        <end position="782"/>
    </location>
</feature>
<feature type="domain" description="Integrase catalytic" evidence="2">
    <location>
        <begin position="432"/>
        <end position="623"/>
    </location>
</feature>
<keyword evidence="4" id="KW-1185">Reference proteome</keyword>
<dbReference type="STRING" id="529704.SAMN02927913_1333"/>
<proteinExistence type="predicted"/>